<dbReference type="AlphaFoldDB" id="A0A3N0YAM2"/>
<gene>
    <name evidence="1" type="ORF">DPX16_5544</name>
</gene>
<evidence type="ECO:0000313" key="1">
    <source>
        <dbReference type="EMBL" id="ROL42991.1"/>
    </source>
</evidence>
<accession>A0A3N0YAM2</accession>
<protein>
    <submittedName>
        <fullName evidence="1">Uncharacterized protein</fullName>
    </submittedName>
</protein>
<comment type="caution">
    <text evidence="1">The sequence shown here is derived from an EMBL/GenBank/DDBJ whole genome shotgun (WGS) entry which is preliminary data.</text>
</comment>
<sequence length="159" mass="17757">MFTVDVSQWLVDSQSFKFYSLTQMEKHRMKKLQLNSYSRMSQNEDRTKTAEHKHESIGSLPGFGGCVSSHFQCATTITSATASSSSRSRHHFRIHHHLSLTTSVHQSYGQTGALLWFGAVQDSCCPERMKRTSAADVIPSRTGSSSAVASRCIRGYHRA</sequence>
<keyword evidence="2" id="KW-1185">Reference proteome</keyword>
<reference evidence="1 2" key="1">
    <citation type="submission" date="2018-10" db="EMBL/GenBank/DDBJ databases">
        <title>Genome assembly for a Yunnan-Guizhou Plateau 3E fish, Anabarilius grahami (Regan), and its evolutionary and genetic applications.</title>
        <authorList>
            <person name="Jiang W."/>
        </authorList>
    </citation>
    <scope>NUCLEOTIDE SEQUENCE [LARGE SCALE GENOMIC DNA]</scope>
    <source>
        <strain evidence="1">AG-KIZ</strain>
        <tissue evidence="1">Muscle</tissue>
    </source>
</reference>
<name>A0A3N0YAM2_ANAGA</name>
<proteinExistence type="predicted"/>
<dbReference type="Proteomes" id="UP000281406">
    <property type="component" value="Unassembled WGS sequence"/>
</dbReference>
<organism evidence="1 2">
    <name type="scientific">Anabarilius grahami</name>
    <name type="common">Kanglang fish</name>
    <name type="synonym">Barilius grahami</name>
    <dbReference type="NCBI Taxonomy" id="495550"/>
    <lineage>
        <taxon>Eukaryota</taxon>
        <taxon>Metazoa</taxon>
        <taxon>Chordata</taxon>
        <taxon>Craniata</taxon>
        <taxon>Vertebrata</taxon>
        <taxon>Euteleostomi</taxon>
        <taxon>Actinopterygii</taxon>
        <taxon>Neopterygii</taxon>
        <taxon>Teleostei</taxon>
        <taxon>Ostariophysi</taxon>
        <taxon>Cypriniformes</taxon>
        <taxon>Xenocyprididae</taxon>
        <taxon>Xenocypridinae</taxon>
        <taxon>Xenocypridinae incertae sedis</taxon>
        <taxon>Anabarilius</taxon>
    </lineage>
</organism>
<evidence type="ECO:0000313" key="2">
    <source>
        <dbReference type="Proteomes" id="UP000281406"/>
    </source>
</evidence>
<dbReference type="EMBL" id="RJVU01048958">
    <property type="protein sequence ID" value="ROL42991.1"/>
    <property type="molecule type" value="Genomic_DNA"/>
</dbReference>